<dbReference type="InterPro" id="IPR001509">
    <property type="entry name" value="Epimerase_deHydtase"/>
</dbReference>
<dbReference type="PANTHER" id="PTHR48079:SF6">
    <property type="entry name" value="NAD(P)-BINDING DOMAIN-CONTAINING PROTEIN-RELATED"/>
    <property type="match status" value="1"/>
</dbReference>
<comment type="caution">
    <text evidence="2">The sequence shown here is derived from an EMBL/GenBank/DDBJ whole genome shotgun (WGS) entry which is preliminary data.</text>
</comment>
<protein>
    <recommendedName>
        <fullName evidence="1">NAD-dependent epimerase/dehydratase domain-containing protein</fullName>
    </recommendedName>
</protein>
<gene>
    <name evidence="2" type="ORF">GCM10014715_76540</name>
</gene>
<name>A0A919E3V0_9ACTN</name>
<dbReference type="GO" id="GO:0005737">
    <property type="term" value="C:cytoplasm"/>
    <property type="evidence" value="ECO:0007669"/>
    <property type="project" value="TreeGrafter"/>
</dbReference>
<evidence type="ECO:0000313" key="2">
    <source>
        <dbReference type="EMBL" id="GHF09448.1"/>
    </source>
</evidence>
<feature type="domain" description="NAD-dependent epimerase/dehydratase" evidence="1">
    <location>
        <begin position="3"/>
        <end position="209"/>
    </location>
</feature>
<dbReference type="RefSeq" id="WP_189907409.1">
    <property type="nucleotide sequence ID" value="NZ_BNBC01000056.1"/>
</dbReference>
<reference evidence="2" key="1">
    <citation type="journal article" date="2014" name="Int. J. Syst. Evol. Microbiol.">
        <title>Complete genome sequence of Corynebacterium casei LMG S-19264T (=DSM 44701T), isolated from a smear-ripened cheese.</title>
        <authorList>
            <consortium name="US DOE Joint Genome Institute (JGI-PGF)"/>
            <person name="Walter F."/>
            <person name="Albersmeier A."/>
            <person name="Kalinowski J."/>
            <person name="Ruckert C."/>
        </authorList>
    </citation>
    <scope>NUCLEOTIDE SEQUENCE</scope>
    <source>
        <strain evidence="2">JCM 3302</strain>
    </source>
</reference>
<sequence>MQVFLTGGTGYIGSAVLRRLVADGHHVTALVRSEASAAKVTAAGATALDADITDTAWLAEQMAQVDGTIHTASPGDATSAAVDASVAEAAAKVYTDTGKPYVHTSGIWVYGDGDAITEDSAFAAPTLVAWREEIEKKALSIAGARPVVVVPGVVYGHGGGVPNLISGAPRDDDGALRLVGDGSQHWVTVHVEDLADLYVRALKGGRGGSYYIASDGDNPTVRELGSAAARAAGTGAVRAESAAETRARLGELFADALLLNQRATGARARDELGWQPGQTSLVEELERGSYAPTA</sequence>
<dbReference type="GO" id="GO:0004029">
    <property type="term" value="F:aldehyde dehydrogenase (NAD+) activity"/>
    <property type="evidence" value="ECO:0007669"/>
    <property type="project" value="TreeGrafter"/>
</dbReference>
<dbReference type="EMBL" id="BNBC01000056">
    <property type="protein sequence ID" value="GHF09448.1"/>
    <property type="molecule type" value="Genomic_DNA"/>
</dbReference>
<dbReference type="SUPFAM" id="SSF51735">
    <property type="entry name" value="NAD(P)-binding Rossmann-fold domains"/>
    <property type="match status" value="1"/>
</dbReference>
<keyword evidence="3" id="KW-1185">Reference proteome</keyword>
<dbReference type="Pfam" id="PF01370">
    <property type="entry name" value="Epimerase"/>
    <property type="match status" value="1"/>
</dbReference>
<reference evidence="2" key="2">
    <citation type="submission" date="2020-09" db="EMBL/GenBank/DDBJ databases">
        <authorList>
            <person name="Sun Q."/>
            <person name="Ohkuma M."/>
        </authorList>
    </citation>
    <scope>NUCLEOTIDE SEQUENCE</scope>
    <source>
        <strain evidence="2">JCM 3302</strain>
    </source>
</reference>
<proteinExistence type="predicted"/>
<dbReference type="InterPro" id="IPR051783">
    <property type="entry name" value="NAD(P)-dependent_oxidoreduct"/>
</dbReference>
<dbReference type="InterPro" id="IPR036291">
    <property type="entry name" value="NAD(P)-bd_dom_sf"/>
</dbReference>
<evidence type="ECO:0000313" key="3">
    <source>
        <dbReference type="Proteomes" id="UP000641386"/>
    </source>
</evidence>
<dbReference type="Gene3D" id="3.40.50.720">
    <property type="entry name" value="NAD(P)-binding Rossmann-like Domain"/>
    <property type="match status" value="1"/>
</dbReference>
<accession>A0A919E3V0</accession>
<evidence type="ECO:0000259" key="1">
    <source>
        <dbReference type="Pfam" id="PF01370"/>
    </source>
</evidence>
<dbReference type="PANTHER" id="PTHR48079">
    <property type="entry name" value="PROTEIN YEEZ"/>
    <property type="match status" value="1"/>
</dbReference>
<dbReference type="Proteomes" id="UP000641386">
    <property type="component" value="Unassembled WGS sequence"/>
</dbReference>
<organism evidence="2 3">
    <name type="scientific">Streptomyces spiralis</name>
    <dbReference type="NCBI Taxonomy" id="66376"/>
    <lineage>
        <taxon>Bacteria</taxon>
        <taxon>Bacillati</taxon>
        <taxon>Actinomycetota</taxon>
        <taxon>Actinomycetes</taxon>
        <taxon>Kitasatosporales</taxon>
        <taxon>Streptomycetaceae</taxon>
        <taxon>Streptomyces</taxon>
    </lineage>
</organism>
<dbReference type="AlphaFoldDB" id="A0A919E3V0"/>